<dbReference type="NCBIfam" id="TIGR01536">
    <property type="entry name" value="asn_synth_AEB"/>
    <property type="match status" value="1"/>
</dbReference>
<dbReference type="EC" id="6.3.5.4" evidence="3"/>
<dbReference type="PROSITE" id="PS51278">
    <property type="entry name" value="GATASE_TYPE_2"/>
    <property type="match status" value="1"/>
</dbReference>
<dbReference type="InterPro" id="IPR051786">
    <property type="entry name" value="ASN_synthetase/amidase"/>
</dbReference>
<evidence type="ECO:0000256" key="2">
    <source>
        <dbReference type="ARBA" id="ARBA00005752"/>
    </source>
</evidence>
<dbReference type="Proteomes" id="UP000606396">
    <property type="component" value="Unassembled WGS sequence"/>
</dbReference>
<evidence type="ECO:0000256" key="8">
    <source>
        <dbReference type="ARBA" id="ARBA00048741"/>
    </source>
</evidence>
<evidence type="ECO:0000313" key="10">
    <source>
        <dbReference type="EMBL" id="MBD2615912.1"/>
    </source>
</evidence>
<dbReference type="InterPro" id="IPR033738">
    <property type="entry name" value="AsnB_N"/>
</dbReference>
<dbReference type="PANTHER" id="PTHR43284">
    <property type="entry name" value="ASPARAGINE SYNTHETASE (GLUTAMINE-HYDROLYZING)"/>
    <property type="match status" value="1"/>
</dbReference>
<organism evidence="10 11">
    <name type="scientific">Nostoc punctiforme FACHB-252</name>
    <dbReference type="NCBI Taxonomy" id="1357509"/>
    <lineage>
        <taxon>Bacteria</taxon>
        <taxon>Bacillati</taxon>
        <taxon>Cyanobacteriota</taxon>
        <taxon>Cyanophyceae</taxon>
        <taxon>Nostocales</taxon>
        <taxon>Nostocaceae</taxon>
        <taxon>Nostoc</taxon>
    </lineage>
</organism>
<evidence type="ECO:0000259" key="9">
    <source>
        <dbReference type="PROSITE" id="PS51278"/>
    </source>
</evidence>
<dbReference type="InterPro" id="IPR017932">
    <property type="entry name" value="GATase_2_dom"/>
</dbReference>
<evidence type="ECO:0000256" key="5">
    <source>
        <dbReference type="ARBA" id="ARBA00022840"/>
    </source>
</evidence>
<keyword evidence="11" id="KW-1185">Reference proteome</keyword>
<name>A0ABR8HL89_NOSPU</name>
<sequence length="611" mass="69371">MCGIVGIFSRQEPIIVEALTKATQQLRDRGPDRQSHWVADHQKVGLGHTRLSIIDLATGNQPITNEDEKLHVVVNGEFYDYEKIQHQLKNLGHRLRTRSDSEIVLHLYEEFGTECLQYLRGEFAFILWDEAKQVLFAARDRFGIKPLFYTTVGNTLYLASAAKALFAAGVPASWDYESYFQQLFIYVNQDSTLFAGVKQIPPGHYLLATPNQSQITRYWDLDYPIVNQQIPQRQDNEYIELFRHKLEEAVQIRLRADVPVGSFLSGGIDSSAVLGIAAKSSCDPIRAFNVSFDRPAYDEEPIARETAKYVGADFQVIRLNQSDFAEHIADAIWHAETLGVNSHGVARYIQSRVVRQSGYKVVLSGEGSDEILAGYSHSRQDLLFNNSIQKTPTALASVEQKLGFIPSWLKEIAVKRSVFNLLLNPDYTSDYSDLDVYGKFLNQFDIKEQVLGREPVIQSLYLWSKSILPNYILFAERLEMANAIEVRLPFLDHHLFELVREMPVSLLVRGMKEKYVLREAARPFLTDTVYTRPKQPFTAPPVTITTNNSLYILIQDVLRSSVMASVPFFNQSAIATLLDGLATMKESQRINLEPALLMLLGTCFLQSRFNL</sequence>
<dbReference type="Gene3D" id="3.60.20.10">
    <property type="entry name" value="Glutamine Phosphoribosylpyrophosphate, subunit 1, domain 1"/>
    <property type="match status" value="1"/>
</dbReference>
<dbReference type="CDD" id="cd00712">
    <property type="entry name" value="AsnB"/>
    <property type="match status" value="1"/>
</dbReference>
<evidence type="ECO:0000256" key="6">
    <source>
        <dbReference type="ARBA" id="ARBA00022888"/>
    </source>
</evidence>
<feature type="domain" description="Glutamine amidotransferase type-2" evidence="9">
    <location>
        <begin position="2"/>
        <end position="211"/>
    </location>
</feature>
<dbReference type="EMBL" id="JACJTC010000034">
    <property type="protein sequence ID" value="MBD2615912.1"/>
    <property type="molecule type" value="Genomic_DNA"/>
</dbReference>
<dbReference type="PIRSF" id="PIRSF001589">
    <property type="entry name" value="Asn_synthetase_glu-h"/>
    <property type="match status" value="1"/>
</dbReference>
<keyword evidence="7" id="KW-0315">Glutamine amidotransferase</keyword>
<evidence type="ECO:0000256" key="7">
    <source>
        <dbReference type="ARBA" id="ARBA00022962"/>
    </source>
</evidence>
<keyword evidence="10" id="KW-0436">Ligase</keyword>
<evidence type="ECO:0000313" key="11">
    <source>
        <dbReference type="Proteomes" id="UP000606396"/>
    </source>
</evidence>
<comment type="similarity">
    <text evidence="2">Belongs to the asparagine synthetase family.</text>
</comment>
<dbReference type="Pfam" id="PF13537">
    <property type="entry name" value="GATase_7"/>
    <property type="match status" value="1"/>
</dbReference>
<reference evidence="10 11" key="1">
    <citation type="journal article" date="2020" name="ISME J.">
        <title>Comparative genomics reveals insights into cyanobacterial evolution and habitat adaptation.</title>
        <authorList>
            <person name="Chen M.Y."/>
            <person name="Teng W.K."/>
            <person name="Zhao L."/>
            <person name="Hu C.X."/>
            <person name="Zhou Y.K."/>
            <person name="Han B.P."/>
            <person name="Song L.R."/>
            <person name="Shu W.S."/>
        </authorList>
    </citation>
    <scope>NUCLEOTIDE SEQUENCE [LARGE SCALE GENOMIC DNA]</scope>
    <source>
        <strain evidence="10 11">FACHB-252</strain>
    </source>
</reference>
<comment type="catalytic activity">
    <reaction evidence="8">
        <text>L-aspartate + L-glutamine + ATP + H2O = L-asparagine + L-glutamate + AMP + diphosphate + H(+)</text>
        <dbReference type="Rhea" id="RHEA:12228"/>
        <dbReference type="ChEBI" id="CHEBI:15377"/>
        <dbReference type="ChEBI" id="CHEBI:15378"/>
        <dbReference type="ChEBI" id="CHEBI:29985"/>
        <dbReference type="ChEBI" id="CHEBI:29991"/>
        <dbReference type="ChEBI" id="CHEBI:30616"/>
        <dbReference type="ChEBI" id="CHEBI:33019"/>
        <dbReference type="ChEBI" id="CHEBI:58048"/>
        <dbReference type="ChEBI" id="CHEBI:58359"/>
        <dbReference type="ChEBI" id="CHEBI:456215"/>
        <dbReference type="EC" id="6.3.5.4"/>
    </reaction>
</comment>
<dbReference type="RefSeq" id="WP_185563718.1">
    <property type="nucleotide sequence ID" value="NZ_JACJTC010000034.1"/>
</dbReference>
<proteinExistence type="inferred from homology"/>
<dbReference type="PANTHER" id="PTHR43284:SF1">
    <property type="entry name" value="ASPARAGINE SYNTHETASE"/>
    <property type="match status" value="1"/>
</dbReference>
<dbReference type="Pfam" id="PF00733">
    <property type="entry name" value="Asn_synthase"/>
    <property type="match status" value="1"/>
</dbReference>
<dbReference type="CDD" id="cd01991">
    <property type="entry name" value="Asn_synthase_B_C"/>
    <property type="match status" value="1"/>
</dbReference>
<protein>
    <recommendedName>
        <fullName evidence="3">asparagine synthase (glutamine-hydrolyzing)</fullName>
        <ecNumber evidence="3">6.3.5.4</ecNumber>
    </recommendedName>
</protein>
<keyword evidence="6" id="KW-0061">Asparagine biosynthesis</keyword>
<dbReference type="InterPro" id="IPR006426">
    <property type="entry name" value="Asn_synth_AEB"/>
</dbReference>
<dbReference type="GO" id="GO:0004066">
    <property type="term" value="F:asparagine synthase (glutamine-hydrolyzing) activity"/>
    <property type="evidence" value="ECO:0007669"/>
    <property type="project" value="UniProtKB-EC"/>
</dbReference>
<dbReference type="SUPFAM" id="SSF56235">
    <property type="entry name" value="N-terminal nucleophile aminohydrolases (Ntn hydrolases)"/>
    <property type="match status" value="1"/>
</dbReference>
<dbReference type="SUPFAM" id="SSF52402">
    <property type="entry name" value="Adenine nucleotide alpha hydrolases-like"/>
    <property type="match status" value="1"/>
</dbReference>
<accession>A0ABR8HL89</accession>
<dbReference type="InterPro" id="IPR029055">
    <property type="entry name" value="Ntn_hydrolases_N"/>
</dbReference>
<keyword evidence="6" id="KW-0028">Amino-acid biosynthesis</keyword>
<gene>
    <name evidence="10" type="primary">asnB</name>
    <name evidence="10" type="ORF">H6G94_32480</name>
</gene>
<dbReference type="InterPro" id="IPR014729">
    <property type="entry name" value="Rossmann-like_a/b/a_fold"/>
</dbReference>
<comment type="pathway">
    <text evidence="1">Amino-acid biosynthesis; L-asparagine biosynthesis; L-asparagine from L-aspartate (L-Gln route): step 1/1.</text>
</comment>
<dbReference type="Gene3D" id="3.40.50.620">
    <property type="entry name" value="HUPs"/>
    <property type="match status" value="1"/>
</dbReference>
<keyword evidence="5" id="KW-0067">ATP-binding</keyword>
<dbReference type="InterPro" id="IPR001962">
    <property type="entry name" value="Asn_synthase"/>
</dbReference>
<comment type="caution">
    <text evidence="10">The sequence shown here is derived from an EMBL/GenBank/DDBJ whole genome shotgun (WGS) entry which is preliminary data.</text>
</comment>
<keyword evidence="4" id="KW-0547">Nucleotide-binding</keyword>
<evidence type="ECO:0000256" key="4">
    <source>
        <dbReference type="ARBA" id="ARBA00022741"/>
    </source>
</evidence>
<evidence type="ECO:0000256" key="1">
    <source>
        <dbReference type="ARBA" id="ARBA00005187"/>
    </source>
</evidence>
<evidence type="ECO:0000256" key="3">
    <source>
        <dbReference type="ARBA" id="ARBA00012737"/>
    </source>
</evidence>